<feature type="transmembrane region" description="Helical" evidence="10">
    <location>
        <begin position="388"/>
        <end position="412"/>
    </location>
</feature>
<evidence type="ECO:0000256" key="9">
    <source>
        <dbReference type="SAM" id="MobiDB-lite"/>
    </source>
</evidence>
<dbReference type="PANTHER" id="PTHR10519">
    <property type="entry name" value="GABA-B RECEPTOR"/>
    <property type="match status" value="1"/>
</dbReference>
<feature type="transmembrane region" description="Helical" evidence="10">
    <location>
        <begin position="63"/>
        <end position="93"/>
    </location>
</feature>
<feature type="transmembrane region" description="Helical" evidence="10">
    <location>
        <begin position="595"/>
        <end position="618"/>
    </location>
</feature>
<dbReference type="GO" id="GO:0038039">
    <property type="term" value="C:G protein-coupled receptor heterodimeric complex"/>
    <property type="evidence" value="ECO:0007669"/>
    <property type="project" value="TreeGrafter"/>
</dbReference>
<reference evidence="12" key="1">
    <citation type="submission" date="2020-06" db="EMBL/GenBank/DDBJ databases">
        <authorList>
            <consortium name="Plant Systems Biology data submission"/>
        </authorList>
    </citation>
    <scope>NUCLEOTIDE SEQUENCE</scope>
    <source>
        <strain evidence="12">D6</strain>
    </source>
</reference>
<dbReference type="SUPFAM" id="SSF53822">
    <property type="entry name" value="Periplasmic binding protein-like I"/>
    <property type="match status" value="1"/>
</dbReference>
<proteinExistence type="predicted"/>
<evidence type="ECO:0000256" key="3">
    <source>
        <dbReference type="ARBA" id="ARBA00022989"/>
    </source>
</evidence>
<dbReference type="EMBL" id="CAICTM010000308">
    <property type="protein sequence ID" value="CAB9507509.1"/>
    <property type="molecule type" value="Genomic_DNA"/>
</dbReference>
<dbReference type="InterPro" id="IPR002455">
    <property type="entry name" value="GPCR3_GABA-B"/>
</dbReference>
<keyword evidence="7" id="KW-0325">Glycoprotein</keyword>
<accession>A0A9N8DUV9</accession>
<protein>
    <submittedName>
        <fullName evidence="12">Gamma-aminobutyric acid (GABA) B receptor</fullName>
    </submittedName>
</protein>
<keyword evidence="13" id="KW-1185">Reference proteome</keyword>
<dbReference type="Proteomes" id="UP001153069">
    <property type="component" value="Unassembled WGS sequence"/>
</dbReference>
<sequence>MEHDAEQGASAVGPSNPSGVDSIADNPAPEGPTTLQQALETDNIEENPDISNEERWSLIWTLLIIYSAYNAVVGFFVSLGGFLANMIFYIVVVGPTSSCSQADKLFILSTVIFGINLCDMTLGCCTVGYSWFLKRSPAAGPQQQQANSDSSENRNILPHIRNSIIICTVQLFLSLSGIVIAIVGLVQNASACAGSGAGMAFNILLFLDSGWELFIWIGAYYVLHDKAFQQEFIKSHSEPHLFDNITFDFPGWSKIQYLTYDAVIALGITACETSGLFTGTEFYDNLLKIDFEGLSGRVQLDSKAGNRRGGGLEFEIINVVISDQTSAHPDNGSISFTRNATALVTFQPETHQGNVELLQPFLYNDNTTKPPPVLPQLEEKMNLIPEPVLVFGFCLAGIIILQLIGWAGWVHVNRQKPVVSAAQPLFLTLLCMGTFLMALAIIPLGLQEPSTGLDAACMSIPWLVCIGFCVAMSALLSKAIRINKLMKSGTAFRRVVLKPTDVMPPFLTLMCINVAFLIAWTASPYSLSWQRTKVNNYDEFRRQVESVGMCQPQGDQWYLFFLLPLTAVNIVATGLATYHTYKARDLPVEFRETRYFALSMITLSEICLIGLPTIGAVVGSPTGLYLVVSIVLFVSCNAILLPLFVPKYLCRNVTARGNPIRSSIEAYNKGPE</sequence>
<evidence type="ECO:0000259" key="11">
    <source>
        <dbReference type="PROSITE" id="PS50259"/>
    </source>
</evidence>
<keyword evidence="5 10" id="KW-0472">Membrane</keyword>
<keyword evidence="3 10" id="KW-1133">Transmembrane helix</keyword>
<evidence type="ECO:0000256" key="1">
    <source>
        <dbReference type="ARBA" id="ARBA00004141"/>
    </source>
</evidence>
<dbReference type="Pfam" id="PF00003">
    <property type="entry name" value="7tm_3"/>
    <property type="match status" value="1"/>
</dbReference>
<dbReference type="OrthoDB" id="2157358at2759"/>
<comment type="caution">
    <text evidence="12">The sequence shown here is derived from an EMBL/GenBank/DDBJ whole genome shotgun (WGS) entry which is preliminary data.</text>
</comment>
<dbReference type="GO" id="GO:0004965">
    <property type="term" value="F:G protein-coupled GABA receptor activity"/>
    <property type="evidence" value="ECO:0007669"/>
    <property type="project" value="InterPro"/>
</dbReference>
<evidence type="ECO:0000313" key="13">
    <source>
        <dbReference type="Proteomes" id="UP001153069"/>
    </source>
</evidence>
<dbReference type="InterPro" id="IPR028082">
    <property type="entry name" value="Peripla_BP_I"/>
</dbReference>
<organism evidence="12 13">
    <name type="scientific">Seminavis robusta</name>
    <dbReference type="NCBI Taxonomy" id="568900"/>
    <lineage>
        <taxon>Eukaryota</taxon>
        <taxon>Sar</taxon>
        <taxon>Stramenopiles</taxon>
        <taxon>Ochrophyta</taxon>
        <taxon>Bacillariophyta</taxon>
        <taxon>Bacillariophyceae</taxon>
        <taxon>Bacillariophycidae</taxon>
        <taxon>Naviculales</taxon>
        <taxon>Naviculaceae</taxon>
        <taxon>Seminavis</taxon>
    </lineage>
</organism>
<feature type="transmembrane region" description="Helical" evidence="10">
    <location>
        <begin position="163"/>
        <end position="186"/>
    </location>
</feature>
<feature type="domain" description="G-protein coupled receptors family 3 profile" evidence="11">
    <location>
        <begin position="455"/>
        <end position="647"/>
    </location>
</feature>
<feature type="transmembrane region" description="Helical" evidence="10">
    <location>
        <begin position="502"/>
        <end position="522"/>
    </location>
</feature>
<gene>
    <name evidence="12" type="ORF">SEMRO_309_G113800.1</name>
</gene>
<evidence type="ECO:0000313" key="12">
    <source>
        <dbReference type="EMBL" id="CAB9507509.1"/>
    </source>
</evidence>
<evidence type="ECO:0000256" key="6">
    <source>
        <dbReference type="ARBA" id="ARBA00023170"/>
    </source>
</evidence>
<feature type="transmembrane region" description="Helical" evidence="10">
    <location>
        <begin position="458"/>
        <end position="481"/>
    </location>
</feature>
<dbReference type="AlphaFoldDB" id="A0A9N8DUV9"/>
<evidence type="ECO:0000256" key="4">
    <source>
        <dbReference type="ARBA" id="ARBA00023040"/>
    </source>
</evidence>
<feature type="transmembrane region" description="Helical" evidence="10">
    <location>
        <begin position="557"/>
        <end position="575"/>
    </location>
</feature>
<dbReference type="InterPro" id="IPR017978">
    <property type="entry name" value="GPCR_3_C"/>
</dbReference>
<feature type="transmembrane region" description="Helical" evidence="10">
    <location>
        <begin position="198"/>
        <end position="223"/>
    </location>
</feature>
<keyword evidence="2 10" id="KW-0812">Transmembrane</keyword>
<comment type="subcellular location">
    <subcellularLocation>
        <location evidence="1">Membrane</location>
        <topology evidence="1">Multi-pass membrane protein</topology>
    </subcellularLocation>
</comment>
<name>A0A9N8DUV9_9STRA</name>
<feature type="transmembrane region" description="Helical" evidence="10">
    <location>
        <begin position="424"/>
        <end position="446"/>
    </location>
</feature>
<evidence type="ECO:0000256" key="10">
    <source>
        <dbReference type="SAM" id="Phobius"/>
    </source>
</evidence>
<evidence type="ECO:0000256" key="7">
    <source>
        <dbReference type="ARBA" id="ARBA00023180"/>
    </source>
</evidence>
<keyword evidence="8" id="KW-0807">Transducer</keyword>
<keyword evidence="6 12" id="KW-0675">Receptor</keyword>
<feature type="transmembrane region" description="Helical" evidence="10">
    <location>
        <begin position="624"/>
        <end position="645"/>
    </location>
</feature>
<dbReference type="PROSITE" id="PS50259">
    <property type="entry name" value="G_PROTEIN_RECEP_F3_4"/>
    <property type="match status" value="1"/>
</dbReference>
<dbReference type="PRINTS" id="PR01176">
    <property type="entry name" value="GABABRECEPTR"/>
</dbReference>
<evidence type="ECO:0000256" key="5">
    <source>
        <dbReference type="ARBA" id="ARBA00023136"/>
    </source>
</evidence>
<feature type="transmembrane region" description="Helical" evidence="10">
    <location>
        <begin position="105"/>
        <end position="132"/>
    </location>
</feature>
<keyword evidence="4" id="KW-0297">G-protein coupled receptor</keyword>
<feature type="region of interest" description="Disordered" evidence="9">
    <location>
        <begin position="1"/>
        <end position="34"/>
    </location>
</feature>
<evidence type="ECO:0000256" key="8">
    <source>
        <dbReference type="ARBA" id="ARBA00023224"/>
    </source>
</evidence>
<evidence type="ECO:0000256" key="2">
    <source>
        <dbReference type="ARBA" id="ARBA00022692"/>
    </source>
</evidence>
<dbReference type="PANTHER" id="PTHR10519:SF20">
    <property type="entry name" value="G-PROTEIN COUPLED RECEPTOR 156-RELATED"/>
    <property type="match status" value="1"/>
</dbReference>